<evidence type="ECO:0000256" key="6">
    <source>
        <dbReference type="ARBA" id="ARBA00022806"/>
    </source>
</evidence>
<dbReference type="GO" id="GO:0016887">
    <property type="term" value="F:ATP hydrolysis activity"/>
    <property type="evidence" value="ECO:0007669"/>
    <property type="project" value="RHEA"/>
</dbReference>
<accession>A0A0C2HJH0</accession>
<keyword evidence="2 12" id="KW-0639">Primosome</keyword>
<evidence type="ECO:0000256" key="10">
    <source>
        <dbReference type="ARBA" id="ARBA00048954"/>
    </source>
</evidence>
<proteinExistence type="inferred from homology"/>
<evidence type="ECO:0000256" key="1">
    <source>
        <dbReference type="ARBA" id="ARBA00008428"/>
    </source>
</evidence>
<organism evidence="14 15">
    <name type="scientific">Salinicoccus roseus</name>
    <dbReference type="NCBI Taxonomy" id="45670"/>
    <lineage>
        <taxon>Bacteria</taxon>
        <taxon>Bacillati</taxon>
        <taxon>Bacillota</taxon>
        <taxon>Bacilli</taxon>
        <taxon>Bacillales</taxon>
        <taxon>Staphylococcaceae</taxon>
        <taxon>Salinicoccus</taxon>
    </lineage>
</organism>
<dbReference type="InterPro" id="IPR027417">
    <property type="entry name" value="P-loop_NTPase"/>
</dbReference>
<dbReference type="NCBIfam" id="NF004384">
    <property type="entry name" value="PRK05748.1"/>
    <property type="match status" value="1"/>
</dbReference>
<dbReference type="InterPro" id="IPR003593">
    <property type="entry name" value="AAA+_ATPase"/>
</dbReference>
<dbReference type="EMBL" id="JXII01000011">
    <property type="protein sequence ID" value="KIH69736.1"/>
    <property type="molecule type" value="Genomic_DNA"/>
</dbReference>
<dbReference type="Gene3D" id="3.40.50.300">
    <property type="entry name" value="P-loop containing nucleotide triphosphate hydrolases"/>
    <property type="match status" value="1"/>
</dbReference>
<keyword evidence="6 12" id="KW-0347">Helicase</keyword>
<dbReference type="FunFam" id="3.40.50.300:FF:000076">
    <property type="entry name" value="Replicative DNA helicase"/>
    <property type="match status" value="1"/>
</dbReference>
<gene>
    <name evidence="14" type="ORF">SN16_12540</name>
</gene>
<evidence type="ECO:0000313" key="14">
    <source>
        <dbReference type="EMBL" id="KIH69736.1"/>
    </source>
</evidence>
<comment type="function">
    <text evidence="12">The main replicative DNA helicase, it participates in initiation and elongation during chromosome replication. Travels ahead of the DNA replisome, separating dsDNA into templates for DNA synthesis. A processive ATP-dependent 5'-3' DNA helicase it has DNA-dependent ATPase activity.</text>
</comment>
<comment type="similarity">
    <text evidence="1 12">Belongs to the helicase family. DnaB subfamily.</text>
</comment>
<evidence type="ECO:0000256" key="7">
    <source>
        <dbReference type="ARBA" id="ARBA00022840"/>
    </source>
</evidence>
<dbReference type="SMART" id="SM00382">
    <property type="entry name" value="AAA"/>
    <property type="match status" value="1"/>
</dbReference>
<evidence type="ECO:0000256" key="8">
    <source>
        <dbReference type="ARBA" id="ARBA00023125"/>
    </source>
</evidence>
<keyword evidence="9" id="KW-0413">Isomerase</keyword>
<evidence type="ECO:0000256" key="11">
    <source>
        <dbReference type="NCBIfam" id="TIGR00665"/>
    </source>
</evidence>
<evidence type="ECO:0000256" key="3">
    <source>
        <dbReference type="ARBA" id="ARBA00022705"/>
    </source>
</evidence>
<evidence type="ECO:0000256" key="12">
    <source>
        <dbReference type="RuleBase" id="RU362085"/>
    </source>
</evidence>
<dbReference type="AlphaFoldDB" id="A0A0C2HJH0"/>
<evidence type="ECO:0000313" key="15">
    <source>
        <dbReference type="Proteomes" id="UP000031546"/>
    </source>
</evidence>
<dbReference type="InterPro" id="IPR036185">
    <property type="entry name" value="DNA_heli_DnaB-like_N_sf"/>
</dbReference>
<dbReference type="GO" id="GO:0042802">
    <property type="term" value="F:identical protein binding"/>
    <property type="evidence" value="ECO:0007669"/>
    <property type="project" value="UniProtKB-ARBA"/>
</dbReference>
<evidence type="ECO:0000256" key="5">
    <source>
        <dbReference type="ARBA" id="ARBA00022801"/>
    </source>
</evidence>
<dbReference type="Pfam" id="PF03796">
    <property type="entry name" value="DnaB_C"/>
    <property type="match status" value="1"/>
</dbReference>
<dbReference type="GO" id="GO:0005829">
    <property type="term" value="C:cytosol"/>
    <property type="evidence" value="ECO:0007669"/>
    <property type="project" value="TreeGrafter"/>
</dbReference>
<evidence type="ECO:0000256" key="2">
    <source>
        <dbReference type="ARBA" id="ARBA00022515"/>
    </source>
</evidence>
<reference evidence="14 15" key="1">
    <citation type="submission" date="2015-01" db="EMBL/GenBank/DDBJ databases">
        <title>Genome sequences of high lactate-tolerant strain Salinicoccus roseus W12 with industrial interest.</title>
        <authorList>
            <person name="Wang H."/>
            <person name="Yu B."/>
        </authorList>
    </citation>
    <scope>NUCLEOTIDE SEQUENCE [LARGE SCALE GENOMIC DNA]</scope>
    <source>
        <strain evidence="14 15">W12</strain>
    </source>
</reference>
<dbReference type="NCBIfam" id="TIGR00665">
    <property type="entry name" value="DnaB"/>
    <property type="match status" value="1"/>
</dbReference>
<dbReference type="GO" id="GO:0006269">
    <property type="term" value="P:DNA replication, synthesis of primer"/>
    <property type="evidence" value="ECO:0007669"/>
    <property type="project" value="UniProtKB-UniRule"/>
</dbReference>
<dbReference type="STRING" id="45670.SN16_12540"/>
<dbReference type="SUPFAM" id="SSF48024">
    <property type="entry name" value="N-terminal domain of DnaB helicase"/>
    <property type="match status" value="1"/>
</dbReference>
<dbReference type="GO" id="GO:0043139">
    <property type="term" value="F:5'-3' DNA helicase activity"/>
    <property type="evidence" value="ECO:0007669"/>
    <property type="project" value="UniProtKB-EC"/>
</dbReference>
<dbReference type="EC" id="5.6.2.3" evidence="11 12"/>
<dbReference type="GO" id="GO:0005524">
    <property type="term" value="F:ATP binding"/>
    <property type="evidence" value="ECO:0007669"/>
    <property type="project" value="UniProtKB-UniRule"/>
</dbReference>
<dbReference type="PROSITE" id="PS51199">
    <property type="entry name" value="SF4_HELICASE"/>
    <property type="match status" value="1"/>
</dbReference>
<dbReference type="PANTHER" id="PTHR30153:SF2">
    <property type="entry name" value="REPLICATIVE DNA HELICASE"/>
    <property type="match status" value="1"/>
</dbReference>
<keyword evidence="4 12" id="KW-0547">Nucleotide-binding</keyword>
<dbReference type="InterPro" id="IPR016136">
    <property type="entry name" value="DNA_helicase_N/primase_C"/>
</dbReference>
<comment type="catalytic activity">
    <reaction evidence="10 12">
        <text>ATP + H2O = ADP + phosphate + H(+)</text>
        <dbReference type="Rhea" id="RHEA:13065"/>
        <dbReference type="ChEBI" id="CHEBI:15377"/>
        <dbReference type="ChEBI" id="CHEBI:15378"/>
        <dbReference type="ChEBI" id="CHEBI:30616"/>
        <dbReference type="ChEBI" id="CHEBI:43474"/>
        <dbReference type="ChEBI" id="CHEBI:456216"/>
        <dbReference type="EC" id="5.6.2.3"/>
    </reaction>
</comment>
<dbReference type="InterPro" id="IPR007693">
    <property type="entry name" value="DNA_helicase_DnaB-like_N"/>
</dbReference>
<keyword evidence="3 12" id="KW-0235">DNA replication</keyword>
<evidence type="ECO:0000259" key="13">
    <source>
        <dbReference type="PROSITE" id="PS51199"/>
    </source>
</evidence>
<keyword evidence="7 12" id="KW-0067">ATP-binding</keyword>
<dbReference type="InterPro" id="IPR007692">
    <property type="entry name" value="DNA_helicase_DnaB"/>
</dbReference>
<dbReference type="InterPro" id="IPR007694">
    <property type="entry name" value="DNA_helicase_DnaB-like_C"/>
</dbReference>
<evidence type="ECO:0000256" key="4">
    <source>
        <dbReference type="ARBA" id="ARBA00022741"/>
    </source>
</evidence>
<dbReference type="PANTHER" id="PTHR30153">
    <property type="entry name" value="REPLICATIVE DNA HELICASE DNAB"/>
    <property type="match status" value="1"/>
</dbReference>
<dbReference type="Pfam" id="PF00772">
    <property type="entry name" value="DnaB"/>
    <property type="match status" value="1"/>
</dbReference>
<dbReference type="Gene3D" id="1.10.860.10">
    <property type="entry name" value="DNAb Helicase, Chain A"/>
    <property type="match status" value="1"/>
</dbReference>
<sequence>MILDIHQQMPHNMEAEQSVLGAILINPEIFISTAETLEPEDFYRSEHQHIYRAMGILSENHQNIDVVTLINQLKSMEVLNSVGGPRYLAELSNVVPTSRNVSFYVDIVARYALKRKLIQTAEEIANEGFSEEADIEDLLTEAESRIMSISEGRRNEGFKSMKSVVHEVYEQVEARAGQTDTTTGIPTGYRDLDFMTSGFNRNDLIILAARPSMGKTAFALNIAGHVGTSAEKHTVAIFSLEMGADQLVSRMISSQGMIDATKLRQGNLNHDDWDNFTTAIGSLAESKIFIDDAPGIRVNDIRSKCMRLKQEHGLDMVIIDYLQLIQGSSNKRSDNRQQEVSEISRMLKALAREMECPVIALSQLSRSVETRQDKRPMMSDLRESGSIEQDADIVAFLYREDYYVRGDGEEDAEGAQREQDEIEIILAKHRNGPTGTVKLIFNKSYSSFFDQDNRGYDDGYIPPN</sequence>
<dbReference type="GO" id="GO:0003677">
    <property type="term" value="F:DNA binding"/>
    <property type="evidence" value="ECO:0007669"/>
    <property type="project" value="UniProtKB-UniRule"/>
</dbReference>
<keyword evidence="5 12" id="KW-0378">Hydrolase</keyword>
<keyword evidence="8 12" id="KW-0238">DNA-binding</keyword>
<dbReference type="SUPFAM" id="SSF52540">
    <property type="entry name" value="P-loop containing nucleoside triphosphate hydrolases"/>
    <property type="match status" value="1"/>
</dbReference>
<feature type="domain" description="SF4 helicase" evidence="13">
    <location>
        <begin position="178"/>
        <end position="455"/>
    </location>
</feature>
<dbReference type="GO" id="GO:1990077">
    <property type="term" value="C:primosome complex"/>
    <property type="evidence" value="ECO:0007669"/>
    <property type="project" value="UniProtKB-UniRule"/>
</dbReference>
<dbReference type="CDD" id="cd00984">
    <property type="entry name" value="DnaB_C"/>
    <property type="match status" value="1"/>
</dbReference>
<dbReference type="FunFam" id="1.10.860.10:FF:000001">
    <property type="entry name" value="Replicative DNA helicase"/>
    <property type="match status" value="1"/>
</dbReference>
<protein>
    <recommendedName>
        <fullName evidence="11 12">Replicative DNA helicase</fullName>
        <ecNumber evidence="11 12">5.6.2.3</ecNumber>
    </recommendedName>
</protein>
<dbReference type="Proteomes" id="UP000031546">
    <property type="component" value="Unassembled WGS sequence"/>
</dbReference>
<name>A0A0C2HJH0_9STAP</name>
<comment type="caution">
    <text evidence="14">The sequence shown here is derived from an EMBL/GenBank/DDBJ whole genome shotgun (WGS) entry which is preliminary data.</text>
</comment>
<evidence type="ECO:0000256" key="9">
    <source>
        <dbReference type="ARBA" id="ARBA00023235"/>
    </source>
</evidence>